<dbReference type="InterPro" id="IPR019128">
    <property type="entry name" value="Dcc1"/>
</dbReference>
<comment type="caution">
    <text evidence="1">The sequence shown here is derived from an EMBL/GenBank/DDBJ whole genome shotgun (WGS) entry which is preliminary data.</text>
</comment>
<dbReference type="GO" id="GO:0031390">
    <property type="term" value="C:Ctf18 RFC-like complex"/>
    <property type="evidence" value="ECO:0007669"/>
    <property type="project" value="InterPro"/>
</dbReference>
<accession>A0A0G2G0T0</accession>
<keyword evidence="2" id="KW-1185">Reference proteome</keyword>
<evidence type="ECO:0000313" key="1">
    <source>
        <dbReference type="EMBL" id="KKY17563.1"/>
    </source>
</evidence>
<reference evidence="1 2" key="2">
    <citation type="submission" date="2015-05" db="EMBL/GenBank/DDBJ databases">
        <authorList>
            <person name="Morales-Cruz A."/>
            <person name="Amrine K.C."/>
            <person name="Cantu D."/>
        </authorList>
    </citation>
    <scope>NUCLEOTIDE SEQUENCE [LARGE SCALE GENOMIC DNA]</scope>
    <source>
        <strain evidence="1">UCRPC4</strain>
    </source>
</reference>
<dbReference type="EMBL" id="LCWF01000140">
    <property type="protein sequence ID" value="KKY17563.1"/>
    <property type="molecule type" value="Genomic_DNA"/>
</dbReference>
<evidence type="ECO:0000313" key="2">
    <source>
        <dbReference type="Proteomes" id="UP000053317"/>
    </source>
</evidence>
<reference evidence="1 2" key="1">
    <citation type="submission" date="2015-05" db="EMBL/GenBank/DDBJ databases">
        <title>Distinctive expansion of gene families associated with plant cell wall degradation and secondary metabolism in the genomes of grapevine trunk pathogens.</title>
        <authorList>
            <person name="Lawrence D.P."/>
            <person name="Travadon R."/>
            <person name="Rolshausen P.E."/>
            <person name="Baumgartner K."/>
        </authorList>
    </citation>
    <scope>NUCLEOTIDE SEQUENCE [LARGE SCALE GENOMIC DNA]</scope>
    <source>
        <strain evidence="1">UCRPC4</strain>
    </source>
</reference>
<sequence length="326" mass="35898">MPQVSEEPDKGPENVTSSSLTAIAQVDSILELHAVSYSAEEILAKLLPVWSVDTTASSVVSKQTRKEVLAEIPLPDRQLDTACLNLLAFDNQSDDAAIVRPDAKSALKAWSDIVTIAIESSIDLSSFFYPSTLLNIPGPQQPHPHSAALINLRSAILQYLTYVPPSDASDSLLPINLDEKVWLQKDKLLRWTGITLLASLRSRKDYEPEENLTFGDIKNDLIAIDDFTTQWLDLLPEAWRQDVQLSLLPVVEEGKGKMKLNISQDQWVEMSKNIDALVVETPSSTAKVTTSGTATAAIGTGNKRKWHEKFKAERDARVAAAAAKKR</sequence>
<dbReference type="OrthoDB" id="5199543at2759"/>
<gene>
    <name evidence="1" type="ORF">UCRPC4_g05464</name>
</gene>
<dbReference type="Proteomes" id="UP000053317">
    <property type="component" value="Unassembled WGS sequence"/>
</dbReference>
<dbReference type="AlphaFoldDB" id="A0A0G2G0T0"/>
<protein>
    <submittedName>
        <fullName evidence="1">Putative sister chromatid cohesion protein</fullName>
    </submittedName>
</protein>
<proteinExistence type="predicted"/>
<dbReference type="Pfam" id="PF09724">
    <property type="entry name" value="Dcc1"/>
    <property type="match status" value="1"/>
</dbReference>
<organism evidence="1 2">
    <name type="scientific">Phaeomoniella chlamydospora</name>
    <name type="common">Phaeoacremonium chlamydosporum</name>
    <dbReference type="NCBI Taxonomy" id="158046"/>
    <lineage>
        <taxon>Eukaryota</taxon>
        <taxon>Fungi</taxon>
        <taxon>Dikarya</taxon>
        <taxon>Ascomycota</taxon>
        <taxon>Pezizomycotina</taxon>
        <taxon>Eurotiomycetes</taxon>
        <taxon>Chaetothyriomycetidae</taxon>
        <taxon>Phaeomoniellales</taxon>
        <taxon>Phaeomoniellaceae</taxon>
        <taxon>Phaeomoniella</taxon>
    </lineage>
</organism>
<dbReference type="GO" id="GO:0007064">
    <property type="term" value="P:mitotic sister chromatid cohesion"/>
    <property type="evidence" value="ECO:0007669"/>
    <property type="project" value="InterPro"/>
</dbReference>
<name>A0A0G2G0T0_PHACM</name>